<gene>
    <name evidence="1" type="ORF">CEY11_24470</name>
</gene>
<evidence type="ECO:0008006" key="3">
    <source>
        <dbReference type="Google" id="ProtNLM"/>
    </source>
</evidence>
<reference evidence="2" key="1">
    <citation type="submission" date="2017-06" db="EMBL/GenBank/DDBJ databases">
        <title>Herbaspirillum phytohormonus sp. nov., isolated from the root nodule of Robinia pseudoacacia in lead-zinc mine.</title>
        <authorList>
            <person name="Fan M."/>
            <person name="Lin Y."/>
        </authorList>
    </citation>
    <scope>NUCLEOTIDE SEQUENCE [LARGE SCALE GENOMIC DNA]</scope>
    <source>
        <strain evidence="2">SC-089</strain>
    </source>
</reference>
<evidence type="ECO:0000313" key="1">
    <source>
        <dbReference type="EMBL" id="OWT53441.1"/>
    </source>
</evidence>
<accession>A0A225M1K2</accession>
<dbReference type="AlphaFoldDB" id="A0A225M1K2"/>
<protein>
    <recommendedName>
        <fullName evidence="3">DUF3579 domain-containing protein</fullName>
    </recommendedName>
</protein>
<dbReference type="OrthoDB" id="9814727at2"/>
<keyword evidence="2" id="KW-1185">Reference proteome</keyword>
<proteinExistence type="predicted"/>
<dbReference type="EMBL" id="NJIH01000021">
    <property type="protein sequence ID" value="OWT53441.1"/>
    <property type="molecule type" value="Genomic_DNA"/>
</dbReference>
<evidence type="ECO:0000313" key="2">
    <source>
        <dbReference type="Proteomes" id="UP000214603"/>
    </source>
</evidence>
<dbReference type="RefSeq" id="WP_088606059.1">
    <property type="nucleotide sequence ID" value="NZ_NJIH01000021.1"/>
</dbReference>
<organism evidence="1 2">
    <name type="scientific">Candidimonas nitroreducens</name>
    <dbReference type="NCBI Taxonomy" id="683354"/>
    <lineage>
        <taxon>Bacteria</taxon>
        <taxon>Pseudomonadati</taxon>
        <taxon>Pseudomonadota</taxon>
        <taxon>Betaproteobacteria</taxon>
        <taxon>Burkholderiales</taxon>
        <taxon>Alcaligenaceae</taxon>
        <taxon>Candidimonas</taxon>
    </lineage>
</organism>
<dbReference type="Proteomes" id="UP000214603">
    <property type="component" value="Unassembled WGS sequence"/>
</dbReference>
<comment type="caution">
    <text evidence="1">The sequence shown here is derived from an EMBL/GenBank/DDBJ whole genome shotgun (WGS) entry which is preliminary data.</text>
</comment>
<sequence length="108" mass="12071">MLNQRPFQCKQTLVQQFIIHGVTLDGQRFRPSDWAERLAGVLSPFRPAGSAGGHLTYSPYALPTLIDGVRCVVVDARLRDLEPLAWKFAYEFARDNRLQTTESPGPAA</sequence>
<dbReference type="InterPro" id="IPR021969">
    <property type="entry name" value="DUF3579"/>
</dbReference>
<dbReference type="Gene3D" id="3.30.70.2340">
    <property type="entry name" value="Uncharacterised protein PF12112 family, DUF3579"/>
    <property type="match status" value="1"/>
</dbReference>
<name>A0A225M1K2_9BURK</name>
<dbReference type="Pfam" id="PF12112">
    <property type="entry name" value="DUF3579"/>
    <property type="match status" value="1"/>
</dbReference>